<sequence>MKKGMHLWTVSALLAVGGAFAQGQAPAQPAQPAQPEQTQNVGQKGVSKLALRLMALQKLAASAEGGLSQEQAQKILPYVMAIRSSAAVWDGTAEYYSQALDQILTEEQRKALEAGAAPAHEGGEGTATGEAGAGEGAGEGGTGEGAGEGAGAGGTGEGAGEGAGAGGTETQQPATEQATQTEMPTLATDAPNPFAAEPYSAMLDQLIQQLQGLARGTGGNQG</sequence>
<gene>
    <name evidence="3" type="ORF">Mterra_03773</name>
</gene>
<evidence type="ECO:0000256" key="2">
    <source>
        <dbReference type="SAM" id="SignalP"/>
    </source>
</evidence>
<keyword evidence="4" id="KW-1185">Reference proteome</keyword>
<proteinExistence type="predicted"/>
<feature type="region of interest" description="Disordered" evidence="1">
    <location>
        <begin position="111"/>
        <end position="198"/>
    </location>
</feature>
<keyword evidence="2" id="KW-0732">Signal</keyword>
<feature type="compositionally biased region" description="Low complexity" evidence="1">
    <location>
        <begin position="168"/>
        <end position="182"/>
    </location>
</feature>
<name>A0A399DYU2_9DEIN</name>
<reference evidence="3 4" key="1">
    <citation type="submission" date="2018-08" db="EMBL/GenBank/DDBJ databases">
        <title>Meiothermus terrae DSM 26712 genome sequencing project.</title>
        <authorList>
            <person name="Da Costa M.S."/>
            <person name="Albuquerque L."/>
            <person name="Raposo P."/>
            <person name="Froufe H.J.C."/>
            <person name="Barroso C.S."/>
            <person name="Egas C."/>
        </authorList>
    </citation>
    <scope>NUCLEOTIDE SEQUENCE [LARGE SCALE GENOMIC DNA]</scope>
    <source>
        <strain evidence="3 4">DSM 26712</strain>
    </source>
</reference>
<feature type="chain" id="PRO_5017299029" evidence="2">
    <location>
        <begin position="22"/>
        <end position="222"/>
    </location>
</feature>
<feature type="compositionally biased region" description="Gly residues" evidence="1">
    <location>
        <begin position="131"/>
        <end position="167"/>
    </location>
</feature>
<evidence type="ECO:0000256" key="1">
    <source>
        <dbReference type="SAM" id="MobiDB-lite"/>
    </source>
</evidence>
<evidence type="ECO:0000313" key="4">
    <source>
        <dbReference type="Proteomes" id="UP000265715"/>
    </source>
</evidence>
<feature type="signal peptide" evidence="2">
    <location>
        <begin position="1"/>
        <end position="21"/>
    </location>
</feature>
<evidence type="ECO:0000313" key="3">
    <source>
        <dbReference type="EMBL" id="RIH77395.1"/>
    </source>
</evidence>
<dbReference type="Proteomes" id="UP000265715">
    <property type="component" value="Unassembled WGS sequence"/>
</dbReference>
<dbReference type="RefSeq" id="WP_170159751.1">
    <property type="nucleotide sequence ID" value="NZ_QXDL01000288.1"/>
</dbReference>
<accession>A0A399DYU2</accession>
<comment type="caution">
    <text evidence="3">The sequence shown here is derived from an EMBL/GenBank/DDBJ whole genome shotgun (WGS) entry which is preliminary data.</text>
</comment>
<dbReference type="EMBL" id="QXDL01000288">
    <property type="protein sequence ID" value="RIH77395.1"/>
    <property type="molecule type" value="Genomic_DNA"/>
</dbReference>
<dbReference type="AlphaFoldDB" id="A0A399DYU2"/>
<organism evidence="3 4">
    <name type="scientific">Calidithermus terrae</name>
    <dbReference type="NCBI Taxonomy" id="1408545"/>
    <lineage>
        <taxon>Bacteria</taxon>
        <taxon>Thermotogati</taxon>
        <taxon>Deinococcota</taxon>
        <taxon>Deinococci</taxon>
        <taxon>Thermales</taxon>
        <taxon>Thermaceae</taxon>
        <taxon>Calidithermus</taxon>
    </lineage>
</organism>
<protein>
    <submittedName>
        <fullName evidence="3">Uncharacterized protein</fullName>
    </submittedName>
</protein>